<organism evidence="1 2">
    <name type="scientific">Aromatoleum toluvorans</name>
    <dbReference type="NCBI Taxonomy" id="92002"/>
    <lineage>
        <taxon>Bacteria</taxon>
        <taxon>Pseudomonadati</taxon>
        <taxon>Pseudomonadota</taxon>
        <taxon>Betaproteobacteria</taxon>
        <taxon>Rhodocyclales</taxon>
        <taxon>Rhodocyclaceae</taxon>
        <taxon>Aromatoleum</taxon>
    </lineage>
</organism>
<keyword evidence="2" id="KW-1185">Reference proteome</keyword>
<name>A0ABX1PZ53_9RHOO</name>
<evidence type="ECO:0000313" key="1">
    <source>
        <dbReference type="EMBL" id="NMG43520.1"/>
    </source>
</evidence>
<proteinExistence type="predicted"/>
<dbReference type="Proteomes" id="UP000623795">
    <property type="component" value="Unassembled WGS sequence"/>
</dbReference>
<dbReference type="RefSeq" id="WP_169255424.1">
    <property type="nucleotide sequence ID" value="NZ_WTVN01000008.1"/>
</dbReference>
<reference evidence="1 2" key="1">
    <citation type="submission" date="2019-12" db="EMBL/GenBank/DDBJ databases">
        <title>Comparative genomics gives insights into the taxonomy of the Azoarcus-Aromatoleum group and reveals separate origins of nif in the plant-associated Azoarcus and non-plant-associated Aromatoleum sub-groups.</title>
        <authorList>
            <person name="Lafos M."/>
            <person name="Maluk M."/>
            <person name="Batista M."/>
            <person name="Junghare M."/>
            <person name="Carmona M."/>
            <person name="Faoro H."/>
            <person name="Cruz L.M."/>
            <person name="Battistoni F."/>
            <person name="De Souza E."/>
            <person name="Pedrosa F."/>
            <person name="Chen W.-M."/>
            <person name="Poole P.S."/>
            <person name="Dixon R.A."/>
            <person name="James E.K."/>
        </authorList>
    </citation>
    <scope>NUCLEOTIDE SEQUENCE [LARGE SCALE GENOMIC DNA]</scope>
    <source>
        <strain evidence="1 2">Td21</strain>
    </source>
</reference>
<gene>
    <name evidence="1" type="ORF">GPA22_07210</name>
</gene>
<protein>
    <submittedName>
        <fullName evidence="1">Uncharacterized protein</fullName>
    </submittedName>
</protein>
<evidence type="ECO:0000313" key="2">
    <source>
        <dbReference type="Proteomes" id="UP000623795"/>
    </source>
</evidence>
<sequence length="79" mass="9116">MLPRIDVLSAGEGNPRLPAIGTIALARRRQLPNVISHRNKSFDFTEQHATTMQIRYNAPQRFDTRYGFAPCLCQRMSRR</sequence>
<comment type="caution">
    <text evidence="1">The sequence shown here is derived from an EMBL/GenBank/DDBJ whole genome shotgun (WGS) entry which is preliminary data.</text>
</comment>
<dbReference type="EMBL" id="WTVN01000008">
    <property type="protein sequence ID" value="NMG43520.1"/>
    <property type="molecule type" value="Genomic_DNA"/>
</dbReference>
<accession>A0ABX1PZ53</accession>